<feature type="domain" description="Transposase IS200-like" evidence="1">
    <location>
        <begin position="12"/>
        <end position="151"/>
    </location>
</feature>
<dbReference type="GO" id="GO:0004803">
    <property type="term" value="F:transposase activity"/>
    <property type="evidence" value="ECO:0007669"/>
    <property type="project" value="InterPro"/>
</dbReference>
<evidence type="ECO:0000313" key="2">
    <source>
        <dbReference type="EMBL" id="PTN00735.1"/>
    </source>
</evidence>
<dbReference type="EMBL" id="QAAD01000057">
    <property type="protein sequence ID" value="PTN00735.1"/>
    <property type="molecule type" value="Genomic_DNA"/>
</dbReference>
<organism evidence="2 3">
    <name type="scientific">Mangrovibacterium marinum</name>
    <dbReference type="NCBI Taxonomy" id="1639118"/>
    <lineage>
        <taxon>Bacteria</taxon>
        <taxon>Pseudomonadati</taxon>
        <taxon>Bacteroidota</taxon>
        <taxon>Bacteroidia</taxon>
        <taxon>Marinilabiliales</taxon>
        <taxon>Prolixibacteraceae</taxon>
        <taxon>Mangrovibacterium</taxon>
    </lineage>
</organism>
<protein>
    <submittedName>
        <fullName evidence="2">Transposase IS200 family protein</fullName>
    </submittedName>
</protein>
<dbReference type="GO" id="GO:0043565">
    <property type="term" value="F:sequence-specific DNA binding"/>
    <property type="evidence" value="ECO:0007669"/>
    <property type="project" value="TreeGrafter"/>
</dbReference>
<accession>A0A2T5BP24</accession>
<dbReference type="PANTHER" id="PTHR36966:SF1">
    <property type="entry name" value="REP-ASSOCIATED TYROSINE TRANSPOSASE"/>
    <property type="match status" value="1"/>
</dbReference>
<comment type="caution">
    <text evidence="2">The sequence shown here is derived from an EMBL/GenBank/DDBJ whole genome shotgun (WGS) entry which is preliminary data.</text>
</comment>
<evidence type="ECO:0000259" key="1">
    <source>
        <dbReference type="SMART" id="SM01321"/>
    </source>
</evidence>
<dbReference type="Gene3D" id="3.30.70.1290">
    <property type="entry name" value="Transposase IS200-like"/>
    <property type="match status" value="1"/>
</dbReference>
<dbReference type="RefSeq" id="WP_245915760.1">
    <property type="nucleotide sequence ID" value="NZ_QAAD01000057.1"/>
</dbReference>
<sequence>LKMSADNYFITDQNAVYFLTFTVEDWIDVFTRKEYKVVIADSLNYCIEHKGLEVFAWCLMSNHIHLVCRAKGGSGISDIIRDFKKFTAKTILKMIEKEPESRKEWMLYRFRYAGKFDNRMKTYKFWQEANHAILLDDSILIDQRINYTHQNPVRAMIVYRAEEYLYSSARDYAGEKGFVHVHTTT</sequence>
<dbReference type="GO" id="GO:0006313">
    <property type="term" value="P:DNA transposition"/>
    <property type="evidence" value="ECO:0007669"/>
    <property type="project" value="InterPro"/>
</dbReference>
<dbReference type="NCBIfam" id="NF047646">
    <property type="entry name" value="REP_Tyr_transpos"/>
    <property type="match status" value="1"/>
</dbReference>
<dbReference type="InterPro" id="IPR052715">
    <property type="entry name" value="RAYT_transposase"/>
</dbReference>
<dbReference type="InterPro" id="IPR002686">
    <property type="entry name" value="Transposase_17"/>
</dbReference>
<reference evidence="2 3" key="1">
    <citation type="submission" date="2018-04" db="EMBL/GenBank/DDBJ databases">
        <title>Genomic Encyclopedia of Archaeal and Bacterial Type Strains, Phase II (KMG-II): from individual species to whole genera.</title>
        <authorList>
            <person name="Goeker M."/>
        </authorList>
    </citation>
    <scope>NUCLEOTIDE SEQUENCE [LARGE SCALE GENOMIC DNA]</scope>
    <source>
        <strain evidence="2 3">DSM 28823</strain>
    </source>
</reference>
<keyword evidence="3" id="KW-1185">Reference proteome</keyword>
<evidence type="ECO:0000313" key="3">
    <source>
        <dbReference type="Proteomes" id="UP000243525"/>
    </source>
</evidence>
<dbReference type="SMART" id="SM01321">
    <property type="entry name" value="Y1_Tnp"/>
    <property type="match status" value="1"/>
</dbReference>
<feature type="non-terminal residue" evidence="2">
    <location>
        <position position="1"/>
    </location>
</feature>
<dbReference type="SUPFAM" id="SSF143422">
    <property type="entry name" value="Transposase IS200-like"/>
    <property type="match status" value="1"/>
</dbReference>
<name>A0A2T5BP24_9BACT</name>
<dbReference type="InterPro" id="IPR036515">
    <property type="entry name" value="Transposase_17_sf"/>
</dbReference>
<gene>
    <name evidence="2" type="ORF">C8N47_1571</name>
</gene>
<dbReference type="Pfam" id="PF01797">
    <property type="entry name" value="Y1_Tnp"/>
    <property type="match status" value="1"/>
</dbReference>
<dbReference type="Proteomes" id="UP000243525">
    <property type="component" value="Unassembled WGS sequence"/>
</dbReference>
<dbReference type="AlphaFoldDB" id="A0A2T5BP24"/>
<dbReference type="PANTHER" id="PTHR36966">
    <property type="entry name" value="REP-ASSOCIATED TYROSINE TRANSPOSASE"/>
    <property type="match status" value="1"/>
</dbReference>
<proteinExistence type="predicted"/>